<name>A0A2H3DUF1_ARMGA</name>
<sequence length="367" mass="39915">MLDGGISIITLIAGFGYAIVVGTSVLFMPVRKIAQLDKALMVAAWSFIQVQRHVPLDMRVSICDTHLIRGGGTGRIYMRLKQEVEFHCDYVERFSARISAEIMLAEAKEGAAKEAAEQAAALEEQTNEEPLDILEEKLRDIYKHDGRWTRVKGHLPRTQRSSPTPANLASADLLNGSAVSLPIPYPVMRPQPSTPHCPPSELEGIVLEGNLIDLSDTPPDLSQREGILVDLSTDDAESLHRLLSADNESSRLEGVDLLNTLLKSSSAVNTPVQTMRPSKTPVSTHTSTPANANVDPIPGPSAPRKRRRFDRLVDGLQVASSSLVTSQHVKLVARKASRASKDDLLAPEQCLLNISATFEVTATTAHA</sequence>
<dbReference type="Proteomes" id="UP000217790">
    <property type="component" value="Unassembled WGS sequence"/>
</dbReference>
<accession>A0A2H3DUF1</accession>
<evidence type="ECO:0000256" key="1">
    <source>
        <dbReference type="SAM" id="MobiDB-lite"/>
    </source>
</evidence>
<protein>
    <submittedName>
        <fullName evidence="3">Uncharacterized protein</fullName>
    </submittedName>
</protein>
<feature type="transmembrane region" description="Helical" evidence="2">
    <location>
        <begin position="6"/>
        <end position="28"/>
    </location>
</feature>
<dbReference type="OrthoDB" id="3037800at2759"/>
<keyword evidence="2" id="KW-1133">Transmembrane helix</keyword>
<organism evidence="3 4">
    <name type="scientific">Armillaria gallica</name>
    <name type="common">Bulbous honey fungus</name>
    <name type="synonym">Armillaria bulbosa</name>
    <dbReference type="NCBI Taxonomy" id="47427"/>
    <lineage>
        <taxon>Eukaryota</taxon>
        <taxon>Fungi</taxon>
        <taxon>Dikarya</taxon>
        <taxon>Basidiomycota</taxon>
        <taxon>Agaricomycotina</taxon>
        <taxon>Agaricomycetes</taxon>
        <taxon>Agaricomycetidae</taxon>
        <taxon>Agaricales</taxon>
        <taxon>Marasmiineae</taxon>
        <taxon>Physalacriaceae</taxon>
        <taxon>Armillaria</taxon>
    </lineage>
</organism>
<evidence type="ECO:0000313" key="3">
    <source>
        <dbReference type="EMBL" id="PBK97494.1"/>
    </source>
</evidence>
<evidence type="ECO:0000256" key="2">
    <source>
        <dbReference type="SAM" id="Phobius"/>
    </source>
</evidence>
<evidence type="ECO:0000313" key="4">
    <source>
        <dbReference type="Proteomes" id="UP000217790"/>
    </source>
</evidence>
<gene>
    <name evidence="3" type="ORF">ARMGADRAFT_1027004</name>
</gene>
<reference evidence="4" key="1">
    <citation type="journal article" date="2017" name="Nat. Ecol. Evol.">
        <title>Genome expansion and lineage-specific genetic innovations in the forest pathogenic fungi Armillaria.</title>
        <authorList>
            <person name="Sipos G."/>
            <person name="Prasanna A.N."/>
            <person name="Walter M.C."/>
            <person name="O'Connor E."/>
            <person name="Balint B."/>
            <person name="Krizsan K."/>
            <person name="Kiss B."/>
            <person name="Hess J."/>
            <person name="Varga T."/>
            <person name="Slot J."/>
            <person name="Riley R."/>
            <person name="Boka B."/>
            <person name="Rigling D."/>
            <person name="Barry K."/>
            <person name="Lee J."/>
            <person name="Mihaltcheva S."/>
            <person name="LaButti K."/>
            <person name="Lipzen A."/>
            <person name="Waldron R."/>
            <person name="Moloney N.M."/>
            <person name="Sperisen C."/>
            <person name="Kredics L."/>
            <person name="Vagvoelgyi C."/>
            <person name="Patrignani A."/>
            <person name="Fitzpatrick D."/>
            <person name="Nagy I."/>
            <person name="Doyle S."/>
            <person name="Anderson J.B."/>
            <person name="Grigoriev I.V."/>
            <person name="Gueldener U."/>
            <person name="Muensterkoetter M."/>
            <person name="Nagy L.G."/>
        </authorList>
    </citation>
    <scope>NUCLEOTIDE SEQUENCE [LARGE SCALE GENOMIC DNA]</scope>
    <source>
        <strain evidence="4">Ar21-2</strain>
    </source>
</reference>
<dbReference type="AlphaFoldDB" id="A0A2H3DUF1"/>
<keyword evidence="4" id="KW-1185">Reference proteome</keyword>
<proteinExistence type="predicted"/>
<feature type="region of interest" description="Disordered" evidence="1">
    <location>
        <begin position="269"/>
        <end position="305"/>
    </location>
</feature>
<dbReference type="EMBL" id="KZ293649">
    <property type="protein sequence ID" value="PBK97494.1"/>
    <property type="molecule type" value="Genomic_DNA"/>
</dbReference>
<dbReference type="InParanoid" id="A0A2H3DUF1"/>
<feature type="compositionally biased region" description="Polar residues" evidence="1">
    <location>
        <begin position="269"/>
        <end position="291"/>
    </location>
</feature>
<keyword evidence="2" id="KW-0472">Membrane</keyword>
<keyword evidence="2" id="KW-0812">Transmembrane</keyword>